<reference evidence="7" key="2">
    <citation type="journal article" date="2023" name="IMA Fungus">
        <title>Comparative genomic study of the Penicillium genus elucidates a diverse pangenome and 15 lateral gene transfer events.</title>
        <authorList>
            <person name="Petersen C."/>
            <person name="Sorensen T."/>
            <person name="Nielsen M.R."/>
            <person name="Sondergaard T.E."/>
            <person name="Sorensen J.L."/>
            <person name="Fitzpatrick D.A."/>
            <person name="Frisvad J.C."/>
            <person name="Nielsen K.L."/>
        </authorList>
    </citation>
    <scope>NUCLEOTIDE SEQUENCE</scope>
    <source>
        <strain evidence="7">IBT 30069</strain>
    </source>
</reference>
<dbReference type="GO" id="GO:0006749">
    <property type="term" value="P:glutathione metabolic process"/>
    <property type="evidence" value="ECO:0007669"/>
    <property type="project" value="TreeGrafter"/>
</dbReference>
<name>A0A9W9FU36_9EURO</name>
<keyword evidence="8" id="KW-1185">Reference proteome</keyword>
<dbReference type="InterPro" id="IPR014440">
    <property type="entry name" value="HCCAis_GSTk"/>
</dbReference>
<evidence type="ECO:0000256" key="3">
    <source>
        <dbReference type="ARBA" id="ARBA00047960"/>
    </source>
</evidence>
<sequence>MASPRITFYYDIGSPFSYIGFHVLKNSPVFSKCQIDYVPVLLRDLFQKCQNTPPLAVKSENISNMNGHEDKLQWIQGERLYWSHRFGVPVTEAVPEGFPASTIDIQTALCLVAEEAPETLAKISAKLYHVFWAEADTKITTPERFLAVIENETNPEVTNRIKDKLSIPDAKELLVNNTQRAFDSGAFGLPWFECVNSEGSKEGFWGIDHLGRLADFLQLDTSLDRAFRVLL</sequence>
<comment type="catalytic activity">
    <reaction evidence="3 4">
        <text>RX + glutathione = an S-substituted glutathione + a halide anion + H(+)</text>
        <dbReference type="Rhea" id="RHEA:16437"/>
        <dbReference type="ChEBI" id="CHEBI:15378"/>
        <dbReference type="ChEBI" id="CHEBI:16042"/>
        <dbReference type="ChEBI" id="CHEBI:17792"/>
        <dbReference type="ChEBI" id="CHEBI:57925"/>
        <dbReference type="ChEBI" id="CHEBI:90779"/>
        <dbReference type="EC" id="2.5.1.18"/>
    </reaction>
</comment>
<gene>
    <name evidence="7" type="ORF">N7456_003093</name>
</gene>
<evidence type="ECO:0000256" key="5">
    <source>
        <dbReference type="PIRSR" id="PIRSR006386-1"/>
    </source>
</evidence>
<evidence type="ECO:0000313" key="7">
    <source>
        <dbReference type="EMBL" id="KAJ5106418.1"/>
    </source>
</evidence>
<dbReference type="PANTHER" id="PTHR42943">
    <property type="entry name" value="GLUTATHIONE S-TRANSFERASE KAPPA"/>
    <property type="match status" value="1"/>
</dbReference>
<reference evidence="7" key="1">
    <citation type="submission" date="2022-11" db="EMBL/GenBank/DDBJ databases">
        <authorList>
            <person name="Petersen C."/>
        </authorList>
    </citation>
    <scope>NUCLEOTIDE SEQUENCE</scope>
    <source>
        <strain evidence="7">IBT 30069</strain>
    </source>
</reference>
<dbReference type="OrthoDB" id="4664297at2759"/>
<accession>A0A9W9FU36</accession>
<dbReference type="Proteomes" id="UP001149165">
    <property type="component" value="Unassembled WGS sequence"/>
</dbReference>
<dbReference type="FunFam" id="3.40.30.10:FF:000096">
    <property type="entry name" value="Glutathione S-transferase kappa"/>
    <property type="match status" value="1"/>
</dbReference>
<comment type="caution">
    <text evidence="7">The sequence shown here is derived from an EMBL/GenBank/DDBJ whole genome shotgun (WGS) entry which is preliminary data.</text>
</comment>
<dbReference type="AlphaFoldDB" id="A0A9W9FU36"/>
<proteinExistence type="inferred from homology"/>
<evidence type="ECO:0000256" key="2">
    <source>
        <dbReference type="ARBA" id="ARBA00022679"/>
    </source>
</evidence>
<evidence type="ECO:0000313" key="8">
    <source>
        <dbReference type="Proteomes" id="UP001149165"/>
    </source>
</evidence>
<organism evidence="7 8">
    <name type="scientific">Penicillium angulare</name>
    <dbReference type="NCBI Taxonomy" id="116970"/>
    <lineage>
        <taxon>Eukaryota</taxon>
        <taxon>Fungi</taxon>
        <taxon>Dikarya</taxon>
        <taxon>Ascomycota</taxon>
        <taxon>Pezizomycotina</taxon>
        <taxon>Eurotiomycetes</taxon>
        <taxon>Eurotiomycetidae</taxon>
        <taxon>Eurotiales</taxon>
        <taxon>Aspergillaceae</taxon>
        <taxon>Penicillium</taxon>
    </lineage>
</organism>
<dbReference type="InterPro" id="IPR036249">
    <property type="entry name" value="Thioredoxin-like_sf"/>
</dbReference>
<dbReference type="Gene3D" id="3.40.30.10">
    <property type="entry name" value="Glutaredoxin"/>
    <property type="match status" value="1"/>
</dbReference>
<dbReference type="GO" id="GO:0005739">
    <property type="term" value="C:mitochondrion"/>
    <property type="evidence" value="ECO:0007669"/>
    <property type="project" value="TreeGrafter"/>
</dbReference>
<dbReference type="GO" id="GO:0004364">
    <property type="term" value="F:glutathione transferase activity"/>
    <property type="evidence" value="ECO:0007669"/>
    <property type="project" value="UniProtKB-UniRule"/>
</dbReference>
<evidence type="ECO:0000256" key="1">
    <source>
        <dbReference type="ARBA" id="ARBA00006494"/>
    </source>
</evidence>
<dbReference type="PANTHER" id="PTHR42943:SF2">
    <property type="entry name" value="GLUTATHIONE S-TRANSFERASE KAPPA 1"/>
    <property type="match status" value="1"/>
</dbReference>
<dbReference type="InterPro" id="IPR001853">
    <property type="entry name" value="DSBA-like_thioredoxin_dom"/>
</dbReference>
<protein>
    <recommendedName>
        <fullName evidence="4">Glutathione S-transferase kappa</fullName>
        <ecNumber evidence="4">2.5.1.18</ecNumber>
    </recommendedName>
</protein>
<evidence type="ECO:0000256" key="4">
    <source>
        <dbReference type="PIRNR" id="PIRNR006386"/>
    </source>
</evidence>
<dbReference type="InterPro" id="IPR051924">
    <property type="entry name" value="GST_Kappa/NadH"/>
</dbReference>
<dbReference type="EC" id="2.5.1.18" evidence="4"/>
<dbReference type="GO" id="GO:0004602">
    <property type="term" value="F:glutathione peroxidase activity"/>
    <property type="evidence" value="ECO:0007669"/>
    <property type="project" value="TreeGrafter"/>
</dbReference>
<dbReference type="GO" id="GO:0005777">
    <property type="term" value="C:peroxisome"/>
    <property type="evidence" value="ECO:0007669"/>
    <property type="project" value="TreeGrafter"/>
</dbReference>
<dbReference type="EMBL" id="JAPQKH010000003">
    <property type="protein sequence ID" value="KAJ5106418.1"/>
    <property type="molecule type" value="Genomic_DNA"/>
</dbReference>
<keyword evidence="2 4" id="KW-0808">Transferase</keyword>
<feature type="active site" description="Nucleophile" evidence="5">
    <location>
        <position position="14"/>
    </location>
</feature>
<dbReference type="Pfam" id="PF01323">
    <property type="entry name" value="DSBA"/>
    <property type="match status" value="1"/>
</dbReference>
<feature type="domain" description="DSBA-like thioredoxin" evidence="6">
    <location>
        <begin position="6"/>
        <end position="218"/>
    </location>
</feature>
<dbReference type="PIRSF" id="PIRSF006386">
    <property type="entry name" value="HCCAis_GSTk"/>
    <property type="match status" value="1"/>
</dbReference>
<evidence type="ECO:0000259" key="6">
    <source>
        <dbReference type="Pfam" id="PF01323"/>
    </source>
</evidence>
<comment type="similarity">
    <text evidence="1 4">Belongs to the GST superfamily. Kappa family.</text>
</comment>
<dbReference type="SUPFAM" id="SSF52833">
    <property type="entry name" value="Thioredoxin-like"/>
    <property type="match status" value="1"/>
</dbReference>